<accession>A0A1G2K638</accession>
<gene>
    <name evidence="1" type="ORF">A2633_04850</name>
</gene>
<dbReference type="EMBL" id="MHQC01000022">
    <property type="protein sequence ID" value="OGZ94909.1"/>
    <property type="molecule type" value="Genomic_DNA"/>
</dbReference>
<name>A0A1G2K638_9BACT</name>
<reference evidence="1 2" key="1">
    <citation type="journal article" date="2016" name="Nat. Commun.">
        <title>Thousands of microbial genomes shed light on interconnected biogeochemical processes in an aquifer system.</title>
        <authorList>
            <person name="Anantharaman K."/>
            <person name="Brown C.T."/>
            <person name="Hug L.A."/>
            <person name="Sharon I."/>
            <person name="Castelle C.J."/>
            <person name="Probst A.J."/>
            <person name="Thomas B.C."/>
            <person name="Singh A."/>
            <person name="Wilkins M.J."/>
            <person name="Karaoz U."/>
            <person name="Brodie E.L."/>
            <person name="Williams K.H."/>
            <person name="Hubbard S.S."/>
            <person name="Banfield J.F."/>
        </authorList>
    </citation>
    <scope>NUCLEOTIDE SEQUENCE [LARGE SCALE GENOMIC DNA]</scope>
</reference>
<protein>
    <submittedName>
        <fullName evidence="1">Uncharacterized protein</fullName>
    </submittedName>
</protein>
<evidence type="ECO:0000313" key="1">
    <source>
        <dbReference type="EMBL" id="OGZ94909.1"/>
    </source>
</evidence>
<organism evidence="1 2">
    <name type="scientific">Candidatus Sungbacteria bacterium RIFCSPHIGHO2_01_FULL_47_32</name>
    <dbReference type="NCBI Taxonomy" id="1802264"/>
    <lineage>
        <taxon>Bacteria</taxon>
        <taxon>Candidatus Sungiibacteriota</taxon>
    </lineage>
</organism>
<dbReference type="Proteomes" id="UP000177152">
    <property type="component" value="Unassembled WGS sequence"/>
</dbReference>
<dbReference type="AlphaFoldDB" id="A0A1G2K638"/>
<sequence length="274" mass="31785">MHKRELIARLGSFAEPVWTTDRMRWKGQKSFAKYLIYYLTKLEIPSDEKYDFWRIEPYLPQILVDVFEELRTANDPRVVEFRKMYEDETGHEVPNIPDVGETRLLERGSAVQTTLGFMMREIFGGEWLEKEIEAYCNAELYVLQQTFDKFIRLVYRKGLYDFVDKSPKRGMSGKFGETELRTFIMAGRVMFTFARKIDKKRPGIFEKGGKIYSNENDISFVGEDGDSLGYSAGIQSLNTDFLTALDMMNDVIKGWPAEAGKQWKIHKGGNVSIL</sequence>
<evidence type="ECO:0000313" key="2">
    <source>
        <dbReference type="Proteomes" id="UP000177152"/>
    </source>
</evidence>
<proteinExistence type="predicted"/>
<comment type="caution">
    <text evidence="1">The sequence shown here is derived from an EMBL/GenBank/DDBJ whole genome shotgun (WGS) entry which is preliminary data.</text>
</comment>